<dbReference type="HOGENOM" id="CLU_051542_0_1_1"/>
<name>U1GUM6_ENDPU</name>
<dbReference type="SUPFAM" id="SSF53335">
    <property type="entry name" value="S-adenosyl-L-methionine-dependent methyltransferases"/>
    <property type="match status" value="1"/>
</dbReference>
<dbReference type="OrthoDB" id="2094832at2759"/>
<dbReference type="Proteomes" id="UP000019373">
    <property type="component" value="Unassembled WGS sequence"/>
</dbReference>
<evidence type="ECO:0000256" key="4">
    <source>
        <dbReference type="ARBA" id="ARBA00038314"/>
    </source>
</evidence>
<dbReference type="GeneID" id="19236626"/>
<proteinExistence type="inferred from homology"/>
<dbReference type="AlphaFoldDB" id="U1GUM6"/>
<dbReference type="OMA" id="IGEFWFL"/>
<evidence type="ECO:0000256" key="1">
    <source>
        <dbReference type="ARBA" id="ARBA00005179"/>
    </source>
</evidence>
<reference evidence="6" key="1">
    <citation type="journal article" date="2014" name="BMC Genomics">
        <title>Genome characteristics reveal the impact of lichenization on lichen-forming fungus Endocarpon pusillum Hedwig (Verrucariales, Ascomycota).</title>
        <authorList>
            <person name="Wang Y.-Y."/>
            <person name="Liu B."/>
            <person name="Zhang X.-Y."/>
            <person name="Zhou Q.-M."/>
            <person name="Zhang T."/>
            <person name="Li H."/>
            <person name="Yu Y.-F."/>
            <person name="Zhang X.-L."/>
            <person name="Hao X.-Y."/>
            <person name="Wang M."/>
            <person name="Wang L."/>
            <person name="Wei J.-C."/>
        </authorList>
    </citation>
    <scope>NUCLEOTIDE SEQUENCE [LARGE SCALE GENOMIC DNA]</scope>
    <source>
        <strain evidence="6">Z07020 / HMAS-L-300199</strain>
    </source>
</reference>
<dbReference type="PANTHER" id="PTHR35897:SF1">
    <property type="entry name" value="METHYLTRANSFERASE AUSD"/>
    <property type="match status" value="1"/>
</dbReference>
<evidence type="ECO:0000313" key="6">
    <source>
        <dbReference type="Proteomes" id="UP000019373"/>
    </source>
</evidence>
<dbReference type="GO" id="GO:0016740">
    <property type="term" value="F:transferase activity"/>
    <property type="evidence" value="ECO:0007669"/>
    <property type="project" value="UniProtKB-KW"/>
</dbReference>
<gene>
    <name evidence="5" type="ORF">EPUS_01571</name>
</gene>
<protein>
    <recommendedName>
        <fullName evidence="7">Methyltransferase domain-containing protein</fullName>
    </recommendedName>
</protein>
<evidence type="ECO:0000313" key="5">
    <source>
        <dbReference type="EMBL" id="ERF75741.1"/>
    </source>
</evidence>
<keyword evidence="6" id="KW-1185">Reference proteome</keyword>
<comment type="similarity">
    <text evidence="4">Belongs to the class I-like SAM-binding methyltransferase superfamily.</text>
</comment>
<dbReference type="EMBL" id="KE720798">
    <property type="protein sequence ID" value="ERF75741.1"/>
    <property type="molecule type" value="Genomic_DNA"/>
</dbReference>
<keyword evidence="2" id="KW-0808">Transferase</keyword>
<organism evidence="5 6">
    <name type="scientific">Endocarpon pusillum (strain Z07020 / HMAS-L-300199)</name>
    <name type="common">Lichen-forming fungus</name>
    <dbReference type="NCBI Taxonomy" id="1263415"/>
    <lineage>
        <taxon>Eukaryota</taxon>
        <taxon>Fungi</taxon>
        <taxon>Dikarya</taxon>
        <taxon>Ascomycota</taxon>
        <taxon>Pezizomycotina</taxon>
        <taxon>Eurotiomycetes</taxon>
        <taxon>Chaetothyriomycetidae</taxon>
        <taxon>Verrucariales</taxon>
        <taxon>Verrucariaceae</taxon>
        <taxon>Endocarpon</taxon>
    </lineage>
</organism>
<evidence type="ECO:0000256" key="3">
    <source>
        <dbReference type="ARBA" id="ARBA00022691"/>
    </source>
</evidence>
<dbReference type="InterPro" id="IPR051654">
    <property type="entry name" value="Meroterpenoid_MTases"/>
</dbReference>
<dbReference type="PANTHER" id="PTHR35897">
    <property type="entry name" value="METHYLTRANSFERASE AUSD"/>
    <property type="match status" value="1"/>
</dbReference>
<dbReference type="Gene3D" id="3.40.50.150">
    <property type="entry name" value="Vaccinia Virus protein VP39"/>
    <property type="match status" value="1"/>
</dbReference>
<dbReference type="RefSeq" id="XP_007786899.1">
    <property type="nucleotide sequence ID" value="XM_007788709.1"/>
</dbReference>
<sequence length="301" mass="34618">MATQSPSAELLNNQSGYQDDNARFFDEDVPIIPNKMQELLDKYSGIPTGEEQVRHVQRLRDKAYQQYQYPCLGLYRFLGLALSTHPLYDVHVLPLLCGDKDTKDATSLDSPRTFLDLGTCLGQDVRKLIFDGVPVDCVYGADLLAEFVDIGYDLFRDEEKLPRTHFVAPADIFDESSRLKEFDKKVDIIHANLFFHLFTWDDQVKAAKRVVKLLRPRMGSLILGSQIAHQESGEVPSRPGRRSDSMYRHDERSWKRLWESVGTDLRLSFTVRSSLSPYPKRKGVDDTHEGLSRMTFEVWRD</sequence>
<dbReference type="InterPro" id="IPR029063">
    <property type="entry name" value="SAM-dependent_MTases_sf"/>
</dbReference>
<evidence type="ECO:0000256" key="2">
    <source>
        <dbReference type="ARBA" id="ARBA00022679"/>
    </source>
</evidence>
<keyword evidence="3" id="KW-0949">S-adenosyl-L-methionine</keyword>
<evidence type="ECO:0008006" key="7">
    <source>
        <dbReference type="Google" id="ProtNLM"/>
    </source>
</evidence>
<dbReference type="eggNOG" id="ENOG502QXW1">
    <property type="taxonomic scope" value="Eukaryota"/>
</dbReference>
<comment type="pathway">
    <text evidence="1">Secondary metabolite biosynthesis.</text>
</comment>
<accession>U1GUM6</accession>